<evidence type="ECO:0000313" key="8">
    <source>
        <dbReference type="Proteomes" id="UP001158576"/>
    </source>
</evidence>
<keyword evidence="8" id="KW-1185">Reference proteome</keyword>
<dbReference type="EMBL" id="OU015568">
    <property type="protein sequence ID" value="CAG5083041.1"/>
    <property type="molecule type" value="Genomic_DNA"/>
</dbReference>
<name>A0ABN7RVK7_OIKDI</name>
<dbReference type="Pfam" id="PF08547">
    <property type="entry name" value="CIA30"/>
    <property type="match status" value="1"/>
</dbReference>
<evidence type="ECO:0000313" key="7">
    <source>
        <dbReference type="EMBL" id="CAG5083041.1"/>
    </source>
</evidence>
<gene>
    <name evidence="7" type="ORF">OKIOD_LOCUS1822</name>
</gene>
<comment type="function">
    <text evidence="3">As part of the MCIA complex, involved in the assembly of the mitochondrial complex I.</text>
</comment>
<dbReference type="InterPro" id="IPR039131">
    <property type="entry name" value="NDUFAF1"/>
</dbReference>
<dbReference type="InterPro" id="IPR008979">
    <property type="entry name" value="Galactose-bd-like_sf"/>
</dbReference>
<dbReference type="PANTHER" id="PTHR13194:SF19">
    <property type="entry name" value="NAD(P)-BINDING ROSSMANN-FOLD SUPERFAMILY PROTEIN"/>
    <property type="match status" value="1"/>
</dbReference>
<evidence type="ECO:0000259" key="6">
    <source>
        <dbReference type="Pfam" id="PF08547"/>
    </source>
</evidence>
<evidence type="ECO:0000256" key="3">
    <source>
        <dbReference type="ARBA" id="ARBA00029396"/>
    </source>
</evidence>
<accession>A0ABN7RVK7</accession>
<dbReference type="SUPFAM" id="SSF49785">
    <property type="entry name" value="Galactose-binding domain-like"/>
    <property type="match status" value="1"/>
</dbReference>
<organism evidence="7 8">
    <name type="scientific">Oikopleura dioica</name>
    <name type="common">Tunicate</name>
    <dbReference type="NCBI Taxonomy" id="34765"/>
    <lineage>
        <taxon>Eukaryota</taxon>
        <taxon>Metazoa</taxon>
        <taxon>Chordata</taxon>
        <taxon>Tunicata</taxon>
        <taxon>Appendicularia</taxon>
        <taxon>Copelata</taxon>
        <taxon>Oikopleuridae</taxon>
        <taxon>Oikopleura</taxon>
    </lineage>
</organism>
<evidence type="ECO:0000256" key="1">
    <source>
        <dbReference type="ARBA" id="ARBA00007884"/>
    </source>
</evidence>
<proteinExistence type="inferred from homology"/>
<dbReference type="Proteomes" id="UP001158576">
    <property type="component" value="Chromosome PAR"/>
</dbReference>
<evidence type="ECO:0000256" key="2">
    <source>
        <dbReference type="ARBA" id="ARBA00020004"/>
    </source>
</evidence>
<comment type="subunit">
    <text evidence="5">Part of the mitochondrial complex I assembly/MCIA complex that comprises at least the core subunits TMEM126B, NDUFAF1, ECSIT and ACAD9 and complement subunits such as COA1 and TMEM186. Interacts with ECSIT. Interacts with ACAD9. At early stages of complex I assembly, it is found in intermediate subcomplexes that contain different subunits including NDUFB6, NDUFA6, NDUFA9, NDUFS3, NDUFS7, ND1, ND2 and ND3. Interacts with TMEM70 and TMEM242.</text>
</comment>
<evidence type="ECO:0000256" key="4">
    <source>
        <dbReference type="ARBA" id="ARBA00031882"/>
    </source>
</evidence>
<feature type="domain" description="NADH:ubiquinone oxidoreductase intermediate-associated protein 30" evidence="6">
    <location>
        <begin position="8"/>
        <end position="155"/>
    </location>
</feature>
<reference evidence="7 8" key="1">
    <citation type="submission" date="2021-04" db="EMBL/GenBank/DDBJ databases">
        <authorList>
            <person name="Bliznina A."/>
        </authorList>
    </citation>
    <scope>NUCLEOTIDE SEQUENCE [LARGE SCALE GENOMIC DNA]</scope>
</reference>
<sequence>MNFNFLENTWFAVNDTVMLGSSVGYVEKMDKMLKFYGKLSDHFFGGFASCQTQFEPGTFAGFDGIEMSVRGSENRNFQARFYPVQTDMTMSYAKGSYIANFKAKKDWTTVKIPFDSAEFFWRGRKVSKIPPIDPSQLKGIGFLISDKIFDSSFELFVESISGYKNE</sequence>
<protein>
    <recommendedName>
        <fullName evidence="2">Complex I intermediate-associated protein 30, mitochondrial</fullName>
    </recommendedName>
    <alternativeName>
        <fullName evidence="4">NADH dehydrogenase [ubiquinone] 1 alpha subcomplex assembly factor 1</fullName>
    </alternativeName>
</protein>
<evidence type="ECO:0000256" key="5">
    <source>
        <dbReference type="ARBA" id="ARBA00047124"/>
    </source>
</evidence>
<comment type="similarity">
    <text evidence="1">Belongs to the CIA30 family.</text>
</comment>
<dbReference type="PANTHER" id="PTHR13194">
    <property type="entry name" value="COMPLEX I INTERMEDIATE-ASSOCIATED PROTEIN 30"/>
    <property type="match status" value="1"/>
</dbReference>
<dbReference type="InterPro" id="IPR013857">
    <property type="entry name" value="NADH-UbQ_OxRdtase-assoc_prot30"/>
</dbReference>